<name>A0A094PTC7_9ZZZZ</name>
<dbReference type="AlphaFoldDB" id="A0A094PTC7"/>
<gene>
    <name evidence="1" type="ORF">GM51_15920</name>
</gene>
<accession>A0A094PTC7</accession>
<dbReference type="Pfam" id="PF02622">
    <property type="entry name" value="DUF179"/>
    <property type="match status" value="1"/>
</dbReference>
<evidence type="ECO:0000313" key="1">
    <source>
        <dbReference type="EMBL" id="KGA14980.1"/>
    </source>
</evidence>
<dbReference type="EMBL" id="JNSL01000129">
    <property type="protein sequence ID" value="KGA14980.1"/>
    <property type="molecule type" value="Genomic_DNA"/>
</dbReference>
<comment type="caution">
    <text evidence="1">The sequence shown here is derived from an EMBL/GenBank/DDBJ whole genome shotgun (WGS) entry which is preliminary data.</text>
</comment>
<sequence>MNDYASTNLAPGSLLVATPDMKDPHFDRAVILLIAYSSDDGAMGLILNRPLTVDQMDAQSPIASWMESSQSPSTIFLGGPVEPNGYICMTPDSSALSGLRSVDIESISPVHIDGPHRVFRGYSGWGTGQLEDEVTFNSWYIVPSQSTDVLTTSPDTLWNDVLQRQDGPLKKLGLYPLNPEVN</sequence>
<organism evidence="1">
    <name type="scientific">freshwater metagenome</name>
    <dbReference type="NCBI Taxonomy" id="449393"/>
    <lineage>
        <taxon>unclassified sequences</taxon>
        <taxon>metagenomes</taxon>
        <taxon>ecological metagenomes</taxon>
    </lineage>
</organism>
<protein>
    <recommendedName>
        <fullName evidence="2">YqgE/AlgH family protein</fullName>
    </recommendedName>
</protein>
<proteinExistence type="predicted"/>
<evidence type="ECO:0008006" key="2">
    <source>
        <dbReference type="Google" id="ProtNLM"/>
    </source>
</evidence>
<dbReference type="SUPFAM" id="SSF143456">
    <property type="entry name" value="VC0467-like"/>
    <property type="match status" value="1"/>
</dbReference>
<dbReference type="Gene3D" id="3.40.1740.10">
    <property type="entry name" value="VC0467-like"/>
    <property type="match status" value="1"/>
</dbReference>
<dbReference type="PANTHER" id="PTHR30327:SF1">
    <property type="entry name" value="UPF0301 PROTEIN YQGE"/>
    <property type="match status" value="1"/>
</dbReference>
<dbReference type="GO" id="GO:0005829">
    <property type="term" value="C:cytosol"/>
    <property type="evidence" value="ECO:0007669"/>
    <property type="project" value="TreeGrafter"/>
</dbReference>
<reference evidence="1" key="1">
    <citation type="submission" date="2014-06" db="EMBL/GenBank/DDBJ databases">
        <title>Key roles for freshwater Actinobacteria revealed by deep metagenomic sequencing.</title>
        <authorList>
            <person name="Ghai R."/>
            <person name="Mizuno C.M."/>
            <person name="Picazo A."/>
            <person name="Camacho A."/>
            <person name="Rodriguez-Valera F."/>
        </authorList>
    </citation>
    <scope>NUCLEOTIDE SEQUENCE</scope>
</reference>
<dbReference type="InterPro" id="IPR003774">
    <property type="entry name" value="AlgH-like"/>
</dbReference>
<dbReference type="PANTHER" id="PTHR30327">
    <property type="entry name" value="UNCHARACTERIZED PROTEIN YQGE"/>
    <property type="match status" value="1"/>
</dbReference>